<dbReference type="GO" id="GO:0005829">
    <property type="term" value="C:cytosol"/>
    <property type="evidence" value="ECO:0007669"/>
    <property type="project" value="TreeGrafter"/>
</dbReference>
<comment type="function">
    <text evidence="9">Catalyzes the oxidation of 5,10-methylenetetrahydrofolate to 5,10-methenyltetrahydrofolate and then the hydrolysis of 5,10-methenyltetrahydrofolate to 10-formyltetrahydrofolate.</text>
</comment>
<keyword evidence="5 9" id="KW-0521">NADP</keyword>
<dbReference type="GO" id="GO:0035999">
    <property type="term" value="P:tetrahydrofolate interconversion"/>
    <property type="evidence" value="ECO:0007669"/>
    <property type="project" value="UniProtKB-UniRule"/>
</dbReference>
<dbReference type="SUPFAM" id="SSF51735">
    <property type="entry name" value="NAD(P)-binding Rossmann-fold domains"/>
    <property type="match status" value="1"/>
</dbReference>
<keyword evidence="9" id="KW-0028">Amino-acid biosynthesis</keyword>
<dbReference type="PANTHER" id="PTHR48099">
    <property type="entry name" value="C-1-TETRAHYDROFOLATE SYNTHASE, CYTOPLASMIC-RELATED"/>
    <property type="match status" value="1"/>
</dbReference>
<dbReference type="GO" id="GO:0006164">
    <property type="term" value="P:purine nucleotide biosynthetic process"/>
    <property type="evidence" value="ECO:0007669"/>
    <property type="project" value="UniProtKB-KW"/>
</dbReference>
<feature type="domain" description="Tetrahydrofolate dehydrogenase/cyclohydrolase NAD(P)-binding" evidence="11">
    <location>
        <begin position="125"/>
        <end position="265"/>
    </location>
</feature>
<evidence type="ECO:0000313" key="12">
    <source>
        <dbReference type="EMBL" id="RWZ78204.1"/>
    </source>
</evidence>
<dbReference type="GO" id="GO:0009086">
    <property type="term" value="P:methionine biosynthetic process"/>
    <property type="evidence" value="ECO:0007669"/>
    <property type="project" value="UniProtKB-KW"/>
</dbReference>
<evidence type="ECO:0000256" key="4">
    <source>
        <dbReference type="ARBA" id="ARBA00022801"/>
    </source>
</evidence>
<dbReference type="PRINTS" id="PR00085">
    <property type="entry name" value="THFDHDRGNASE"/>
</dbReference>
<dbReference type="PANTHER" id="PTHR48099:SF5">
    <property type="entry name" value="C-1-TETRAHYDROFOLATE SYNTHASE, CYTOPLASMIC"/>
    <property type="match status" value="1"/>
</dbReference>
<keyword evidence="9" id="KW-0368">Histidine biosynthesis</keyword>
<accession>A0A4Q0AGK6</accession>
<gene>
    <name evidence="9" type="primary">folD</name>
    <name evidence="12" type="ORF">EOT05_00325</name>
</gene>
<comment type="pathway">
    <text evidence="1 9">One-carbon metabolism; tetrahydrofolate interconversion.</text>
</comment>
<keyword evidence="8 9" id="KW-0511">Multifunctional enzyme</keyword>
<dbReference type="InterPro" id="IPR020630">
    <property type="entry name" value="THF_DH/CycHdrlase_cat_dom"/>
</dbReference>
<dbReference type="EC" id="1.5.1.5" evidence="9"/>
<comment type="caution">
    <text evidence="12">The sequence shown here is derived from an EMBL/GenBank/DDBJ whole genome shotgun (WGS) entry which is preliminary data.</text>
</comment>
<dbReference type="HAMAP" id="MF_01576">
    <property type="entry name" value="THF_DHG_CYH"/>
    <property type="match status" value="1"/>
</dbReference>
<dbReference type="GO" id="GO:0004488">
    <property type="term" value="F:methylenetetrahydrofolate dehydrogenase (NADP+) activity"/>
    <property type="evidence" value="ECO:0007669"/>
    <property type="project" value="UniProtKB-UniRule"/>
</dbReference>
<reference evidence="12" key="1">
    <citation type="submission" date="2019-01" db="EMBL/GenBank/DDBJ databases">
        <title>Genomic signatures and co-occurrence patterns of the ultra-small Saccharimodia (Patescibacteria phylum) suggest a symbiotic lifestyle.</title>
        <authorList>
            <person name="Lemos L."/>
            <person name="Medeiros J."/>
            <person name="Andreote F."/>
            <person name="Fernandes G."/>
            <person name="Varani A."/>
            <person name="Oliveira G."/>
            <person name="Pylro V."/>
        </authorList>
    </citation>
    <scope>NUCLEOTIDE SEQUENCE [LARGE SCALE GENOMIC DNA]</scope>
    <source>
        <strain evidence="12">AMD02</strain>
    </source>
</reference>
<feature type="binding site" evidence="9">
    <location>
        <position position="217"/>
    </location>
    <ligand>
        <name>NADP(+)</name>
        <dbReference type="ChEBI" id="CHEBI:58349"/>
    </ligand>
</feature>
<evidence type="ECO:0000256" key="2">
    <source>
        <dbReference type="ARBA" id="ARBA00022563"/>
    </source>
</evidence>
<dbReference type="GO" id="GO:0000105">
    <property type="term" value="P:L-histidine biosynthetic process"/>
    <property type="evidence" value="ECO:0007669"/>
    <property type="project" value="UniProtKB-KW"/>
</dbReference>
<evidence type="ECO:0000259" key="11">
    <source>
        <dbReference type="Pfam" id="PF02882"/>
    </source>
</evidence>
<dbReference type="InterPro" id="IPR020867">
    <property type="entry name" value="THF_DH/CycHdrlase_CS"/>
</dbReference>
<dbReference type="InterPro" id="IPR046346">
    <property type="entry name" value="Aminoacid_DH-like_N_sf"/>
</dbReference>
<dbReference type="AlphaFoldDB" id="A0A4Q0AGK6"/>
<comment type="similarity">
    <text evidence="9">Belongs to the tetrahydrofolate dehydrogenase/cyclohydrolase family.</text>
</comment>
<keyword evidence="3 9" id="KW-0658">Purine biosynthesis</keyword>
<keyword evidence="7 9" id="KW-0486">Methionine biosynthesis</keyword>
<evidence type="ECO:0000256" key="3">
    <source>
        <dbReference type="ARBA" id="ARBA00022755"/>
    </source>
</evidence>
<evidence type="ECO:0000256" key="8">
    <source>
        <dbReference type="ARBA" id="ARBA00023268"/>
    </source>
</evidence>
<organism evidence="12 13">
    <name type="scientific">Candidatus Microsaccharimonas sossegonensis</name>
    <dbReference type="NCBI Taxonomy" id="2506948"/>
    <lineage>
        <taxon>Bacteria</taxon>
        <taxon>Candidatus Saccharimonadota</taxon>
        <taxon>Candidatus Saccharimonadia</taxon>
        <taxon>Candidatus Saccharimonadales</taxon>
        <taxon>Candidatus Saccharimonadaceae</taxon>
        <taxon>Candidatus Microsaccharimonas</taxon>
    </lineage>
</organism>
<comment type="subunit">
    <text evidence="9">Homodimer.</text>
</comment>
<comment type="caution">
    <text evidence="9">Lacks conserved residue(s) required for the propagation of feature annotation.</text>
</comment>
<dbReference type="Gene3D" id="3.40.50.720">
    <property type="entry name" value="NAD(P)-binding Rossmann-like Domain"/>
    <property type="match status" value="1"/>
</dbReference>
<dbReference type="UniPathway" id="UPA00193"/>
<dbReference type="Gene3D" id="3.40.50.10860">
    <property type="entry name" value="Leucine Dehydrogenase, chain A, domain 1"/>
    <property type="match status" value="1"/>
</dbReference>
<dbReference type="InterPro" id="IPR020631">
    <property type="entry name" value="THF_DH/CycHdrlase_NAD-bd_dom"/>
</dbReference>
<dbReference type="Pfam" id="PF00763">
    <property type="entry name" value="THF_DHG_CYH"/>
    <property type="match status" value="1"/>
</dbReference>
<evidence type="ECO:0000256" key="6">
    <source>
        <dbReference type="ARBA" id="ARBA00023002"/>
    </source>
</evidence>
<dbReference type="Pfam" id="PF02882">
    <property type="entry name" value="THF_DHG_CYH_C"/>
    <property type="match status" value="1"/>
</dbReference>
<feature type="domain" description="Tetrahydrofolate dehydrogenase/cyclohydrolase catalytic" evidence="10">
    <location>
        <begin position="4"/>
        <end position="115"/>
    </location>
</feature>
<keyword evidence="4 9" id="KW-0378">Hydrolase</keyword>
<keyword evidence="13" id="KW-1185">Reference proteome</keyword>
<dbReference type="InterPro" id="IPR036291">
    <property type="entry name" value="NAD(P)-bd_dom_sf"/>
</dbReference>
<proteinExistence type="inferred from homology"/>
<comment type="catalytic activity">
    <reaction evidence="9">
        <text>(6R)-5,10-methylene-5,6,7,8-tetrahydrofolate + NADP(+) = (6R)-5,10-methenyltetrahydrofolate + NADPH</text>
        <dbReference type="Rhea" id="RHEA:22812"/>
        <dbReference type="ChEBI" id="CHEBI:15636"/>
        <dbReference type="ChEBI" id="CHEBI:57455"/>
        <dbReference type="ChEBI" id="CHEBI:57783"/>
        <dbReference type="ChEBI" id="CHEBI:58349"/>
        <dbReference type="EC" id="1.5.1.5"/>
    </reaction>
</comment>
<dbReference type="EMBL" id="SCKX01000001">
    <property type="protein sequence ID" value="RWZ78204.1"/>
    <property type="molecule type" value="Genomic_DNA"/>
</dbReference>
<keyword evidence="6 9" id="KW-0560">Oxidoreductase</keyword>
<dbReference type="GO" id="GO:0004477">
    <property type="term" value="F:methenyltetrahydrofolate cyclohydrolase activity"/>
    <property type="evidence" value="ECO:0007669"/>
    <property type="project" value="UniProtKB-UniRule"/>
</dbReference>
<dbReference type="SUPFAM" id="SSF53223">
    <property type="entry name" value="Aminoacid dehydrogenase-like, N-terminal domain"/>
    <property type="match status" value="1"/>
</dbReference>
<evidence type="ECO:0000256" key="7">
    <source>
        <dbReference type="ARBA" id="ARBA00023167"/>
    </source>
</evidence>
<evidence type="ECO:0000313" key="13">
    <source>
        <dbReference type="Proteomes" id="UP000289257"/>
    </source>
</evidence>
<evidence type="ECO:0000256" key="1">
    <source>
        <dbReference type="ARBA" id="ARBA00004777"/>
    </source>
</evidence>
<dbReference type="InterPro" id="IPR000672">
    <property type="entry name" value="THF_DH/CycHdrlase"/>
</dbReference>
<sequence>MKILSGIELSGYITERQARQIRQLRQEYKVFPKLAIVQTIDSLVIDRYVHLKQQYAKDILAEVEVYKIDQAKLIDTIQRLNEDNAVHGIIVQLPLADTSETEQAVNAVIPAKDVDGLSEDAMLTPATAMAIDWLLAGYNVELKGKNIAIVGNGRLVGAPLARLWANAGLNVSVYDDTTENLANEIRKAQVIVTATGVPGLITSQMIQPGAVVVDAGTASENGKLIGDVAEDVRNRSDVTITPKKGGVGPLTVTALFDNLIQAARSKAEEL</sequence>
<evidence type="ECO:0000256" key="9">
    <source>
        <dbReference type="HAMAP-Rule" id="MF_01576"/>
    </source>
</evidence>
<evidence type="ECO:0000259" key="10">
    <source>
        <dbReference type="Pfam" id="PF00763"/>
    </source>
</evidence>
<dbReference type="Proteomes" id="UP000289257">
    <property type="component" value="Unassembled WGS sequence"/>
</dbReference>
<evidence type="ECO:0000256" key="5">
    <source>
        <dbReference type="ARBA" id="ARBA00022857"/>
    </source>
</evidence>
<feature type="binding site" evidence="9">
    <location>
        <begin position="151"/>
        <end position="153"/>
    </location>
    <ligand>
        <name>NADP(+)</name>
        <dbReference type="ChEBI" id="CHEBI:58349"/>
    </ligand>
</feature>
<comment type="catalytic activity">
    <reaction evidence="9">
        <text>(6R)-5,10-methenyltetrahydrofolate + H2O = (6R)-10-formyltetrahydrofolate + H(+)</text>
        <dbReference type="Rhea" id="RHEA:23700"/>
        <dbReference type="ChEBI" id="CHEBI:15377"/>
        <dbReference type="ChEBI" id="CHEBI:15378"/>
        <dbReference type="ChEBI" id="CHEBI:57455"/>
        <dbReference type="ChEBI" id="CHEBI:195366"/>
        <dbReference type="EC" id="3.5.4.9"/>
    </reaction>
</comment>
<protein>
    <recommendedName>
        <fullName evidence="9">Bifunctional protein FolD</fullName>
    </recommendedName>
    <domain>
        <recommendedName>
            <fullName evidence="9">Methylenetetrahydrofolate dehydrogenase</fullName>
            <ecNumber evidence="9">1.5.1.5</ecNumber>
        </recommendedName>
    </domain>
    <domain>
        <recommendedName>
            <fullName evidence="9">Methenyltetrahydrofolate cyclohydrolase</fullName>
            <ecNumber evidence="9">3.5.4.9</ecNumber>
        </recommendedName>
    </domain>
</protein>
<dbReference type="EC" id="3.5.4.9" evidence="9"/>
<keyword evidence="2 9" id="KW-0554">One-carbon metabolism</keyword>
<name>A0A4Q0AGK6_9BACT</name>
<dbReference type="PROSITE" id="PS00766">
    <property type="entry name" value="THF_DHG_CYH_1"/>
    <property type="match status" value="1"/>
</dbReference>